<dbReference type="EMBL" id="BSDC01000001">
    <property type="protein sequence ID" value="GLH65944.1"/>
    <property type="molecule type" value="Genomic_DNA"/>
</dbReference>
<dbReference type="Pfam" id="PF19583">
    <property type="entry name" value="ODP"/>
    <property type="match status" value="1"/>
</dbReference>
<dbReference type="SUPFAM" id="SSF56281">
    <property type="entry name" value="Metallo-hydrolase/oxidoreductase"/>
    <property type="match status" value="1"/>
</dbReference>
<evidence type="ECO:0000313" key="2">
    <source>
        <dbReference type="EMBL" id="GLH65944.1"/>
    </source>
</evidence>
<protein>
    <recommendedName>
        <fullName evidence="1">ODP domain-containing protein</fullName>
    </recommendedName>
</protein>
<name>A0ABQ5PUU7_9BACT</name>
<organism evidence="2 3">
    <name type="scientific">Geothrix edaphica</name>
    <dbReference type="NCBI Taxonomy" id="2927976"/>
    <lineage>
        <taxon>Bacteria</taxon>
        <taxon>Pseudomonadati</taxon>
        <taxon>Acidobacteriota</taxon>
        <taxon>Holophagae</taxon>
        <taxon>Holophagales</taxon>
        <taxon>Holophagaceae</taxon>
        <taxon>Geothrix</taxon>
    </lineage>
</organism>
<dbReference type="InterPro" id="IPR045761">
    <property type="entry name" value="ODP_dom"/>
</dbReference>
<reference evidence="2" key="1">
    <citation type="journal article" date="2023" name="Antonie Van Leeuwenhoek">
        <title>Mesoterricola silvestris gen. nov., sp. nov., Mesoterricola sediminis sp. nov., Geothrix oryzae sp. nov., Geothrix edaphica sp. nov., Geothrix rubra sp. nov., and Geothrix limicola sp. nov., six novel members of Acidobacteriota isolated from soils.</title>
        <authorList>
            <person name="Itoh H."/>
            <person name="Sugisawa Y."/>
            <person name="Mise K."/>
            <person name="Xu Z."/>
            <person name="Kuniyasu M."/>
            <person name="Ushijima N."/>
            <person name="Kawano K."/>
            <person name="Kobayashi E."/>
            <person name="Shiratori Y."/>
            <person name="Masuda Y."/>
            <person name="Senoo K."/>
        </authorList>
    </citation>
    <scope>NUCLEOTIDE SEQUENCE</scope>
    <source>
        <strain evidence="2">Red802</strain>
    </source>
</reference>
<gene>
    <name evidence="2" type="ORF">GETHED_03080</name>
</gene>
<evidence type="ECO:0000313" key="3">
    <source>
        <dbReference type="Proteomes" id="UP001165044"/>
    </source>
</evidence>
<dbReference type="Gene3D" id="3.60.15.10">
    <property type="entry name" value="Ribonuclease Z/Hydroxyacylglutathione hydrolase-like"/>
    <property type="match status" value="1"/>
</dbReference>
<evidence type="ECO:0000259" key="1">
    <source>
        <dbReference type="Pfam" id="PF19583"/>
    </source>
</evidence>
<dbReference type="Proteomes" id="UP001165044">
    <property type="component" value="Unassembled WGS sequence"/>
</dbReference>
<dbReference type="InterPro" id="IPR036866">
    <property type="entry name" value="RibonucZ/Hydroxyglut_hydro"/>
</dbReference>
<proteinExistence type="predicted"/>
<keyword evidence="3" id="KW-1185">Reference proteome</keyword>
<dbReference type="RefSeq" id="WP_285606034.1">
    <property type="nucleotide sequence ID" value="NZ_BSDC01000001.1"/>
</dbReference>
<feature type="domain" description="ODP" evidence="1">
    <location>
        <begin position="29"/>
        <end position="216"/>
    </location>
</feature>
<accession>A0ABQ5PUU7</accession>
<sequence>MTTCVDEIADGIFRISTSVPIPAVPGGFTFNQILIRDAAPLLFHTGLRSLFNVTRAAIERVLPVASIRYLGYSHVEADECGAMNDFLAVAPAAVPLCSRVGALVSMGDMADRPPRALGDGEELDLGRHRVQWVDTPHVPHGWDAGLLWVSTARTLLCGDLFTQPGAELPPITEGDILGPSEAMLAGMDYYACRDKARTTLARLAELRPETLATMHGSSFRGDGASLLEALSATLAEPTGVR</sequence>
<comment type="caution">
    <text evidence="2">The sequence shown here is derived from an EMBL/GenBank/DDBJ whole genome shotgun (WGS) entry which is preliminary data.</text>
</comment>